<dbReference type="InterPro" id="IPR004273">
    <property type="entry name" value="Dynein_heavy_D6_P-loop"/>
</dbReference>
<feature type="transmembrane region" description="Helical" evidence="1">
    <location>
        <begin position="51"/>
        <end position="70"/>
    </location>
</feature>
<dbReference type="GO" id="GO:0008569">
    <property type="term" value="F:minus-end-directed microtubule motor activity"/>
    <property type="evidence" value="ECO:0007669"/>
    <property type="project" value="InterPro"/>
</dbReference>
<name>A0A1I7XQB4_HETBA</name>
<keyword evidence="1" id="KW-1133">Transmembrane helix</keyword>
<dbReference type="GO" id="GO:0007018">
    <property type="term" value="P:microtubule-based movement"/>
    <property type="evidence" value="ECO:0007669"/>
    <property type="project" value="InterPro"/>
</dbReference>
<feature type="transmembrane region" description="Helical" evidence="1">
    <location>
        <begin position="76"/>
        <end position="95"/>
    </location>
</feature>
<protein>
    <submittedName>
        <fullName evidence="4">Dynein_heavy domain-containing protein</fullName>
    </submittedName>
</protein>
<evidence type="ECO:0000313" key="3">
    <source>
        <dbReference type="Proteomes" id="UP000095283"/>
    </source>
</evidence>
<dbReference type="Gene3D" id="3.40.50.300">
    <property type="entry name" value="P-loop containing nucleotide triphosphate hydrolases"/>
    <property type="match status" value="1"/>
</dbReference>
<dbReference type="FunFam" id="3.40.50.300:FF:000373">
    <property type="entry name" value="Cytoplasmic dynein heavy chain 2"/>
    <property type="match status" value="1"/>
</dbReference>
<dbReference type="PANTHER" id="PTHR45703">
    <property type="entry name" value="DYNEIN HEAVY CHAIN"/>
    <property type="match status" value="1"/>
</dbReference>
<evidence type="ECO:0000259" key="2">
    <source>
        <dbReference type="Pfam" id="PF03028"/>
    </source>
</evidence>
<evidence type="ECO:0000256" key="1">
    <source>
        <dbReference type="SAM" id="Phobius"/>
    </source>
</evidence>
<dbReference type="Proteomes" id="UP000095283">
    <property type="component" value="Unplaced"/>
</dbReference>
<dbReference type="InterPro" id="IPR027417">
    <property type="entry name" value="P-loop_NTPase"/>
</dbReference>
<dbReference type="GO" id="GO:0030286">
    <property type="term" value="C:dynein complex"/>
    <property type="evidence" value="ECO:0007669"/>
    <property type="project" value="InterPro"/>
</dbReference>
<sequence>MRIHIRGAVKLPGFENMNSDPAGIQQWLLIDNPEASVPILWEDPEKKLSSCLIYLFIIFFTSNFICPLRIYLDKLISAPIGIALCELVVVHSLRADRLMASAHRLVSAAFSDGFMQQDKVIDLREIIDNEISSSDPVLLCSATGYDASGKIEDLGIETGRQVTSIAIGSAEGFNQADLALTAASKSGRWVLLKNVHLAPQWLGQMEKRLHTLKPHANFRLFLTAEIHPKRLRFIIIDTNDCYVFYISTFHQYLIYINVYYSSQLFAISILRIITFFITMEYFI</sequence>
<dbReference type="InterPro" id="IPR026983">
    <property type="entry name" value="DHC"/>
</dbReference>
<dbReference type="AlphaFoldDB" id="A0A1I7XQB4"/>
<dbReference type="Pfam" id="PF03028">
    <property type="entry name" value="Dynein_heavy"/>
    <property type="match status" value="1"/>
</dbReference>
<feature type="domain" description="Dynein heavy chain region D6 P-loop" evidence="2">
    <location>
        <begin position="133"/>
        <end position="229"/>
    </location>
</feature>
<proteinExistence type="predicted"/>
<evidence type="ECO:0000313" key="4">
    <source>
        <dbReference type="WBParaSite" id="Hba_19987"/>
    </source>
</evidence>
<dbReference type="GO" id="GO:0045505">
    <property type="term" value="F:dynein intermediate chain binding"/>
    <property type="evidence" value="ECO:0007669"/>
    <property type="project" value="InterPro"/>
</dbReference>
<organism evidence="3 4">
    <name type="scientific">Heterorhabditis bacteriophora</name>
    <name type="common">Entomopathogenic nematode worm</name>
    <dbReference type="NCBI Taxonomy" id="37862"/>
    <lineage>
        <taxon>Eukaryota</taxon>
        <taxon>Metazoa</taxon>
        <taxon>Ecdysozoa</taxon>
        <taxon>Nematoda</taxon>
        <taxon>Chromadorea</taxon>
        <taxon>Rhabditida</taxon>
        <taxon>Rhabditina</taxon>
        <taxon>Rhabditomorpha</taxon>
        <taxon>Strongyloidea</taxon>
        <taxon>Heterorhabditidae</taxon>
        <taxon>Heterorhabditis</taxon>
    </lineage>
</organism>
<keyword evidence="1" id="KW-0812">Transmembrane</keyword>
<dbReference type="GO" id="GO:0051959">
    <property type="term" value="F:dynein light intermediate chain binding"/>
    <property type="evidence" value="ECO:0007669"/>
    <property type="project" value="InterPro"/>
</dbReference>
<dbReference type="WBParaSite" id="Hba_19987">
    <property type="protein sequence ID" value="Hba_19987"/>
    <property type="gene ID" value="Hba_19987"/>
</dbReference>
<accession>A0A1I7XQB4</accession>
<reference evidence="4" key="1">
    <citation type="submission" date="2016-11" db="UniProtKB">
        <authorList>
            <consortium name="WormBaseParasite"/>
        </authorList>
    </citation>
    <scope>IDENTIFICATION</scope>
</reference>
<keyword evidence="3" id="KW-1185">Reference proteome</keyword>
<keyword evidence="1" id="KW-0472">Membrane</keyword>
<feature type="transmembrane region" description="Helical" evidence="1">
    <location>
        <begin position="264"/>
        <end position="282"/>
    </location>
</feature>
<dbReference type="PANTHER" id="PTHR45703:SF36">
    <property type="entry name" value="DYNEIN HEAVY CHAIN, CYTOPLASMIC"/>
    <property type="match status" value="1"/>
</dbReference>